<dbReference type="Proteomes" id="UP001075354">
    <property type="component" value="Chromosome 4"/>
</dbReference>
<name>A0AAV7XSU0_9NEOP</name>
<gene>
    <name evidence="2" type="ORF">ONE63_006885</name>
</gene>
<accession>A0AAV7XSU0</accession>
<evidence type="ECO:0000313" key="3">
    <source>
        <dbReference type="Proteomes" id="UP001075354"/>
    </source>
</evidence>
<comment type="caution">
    <text evidence="2">The sequence shown here is derived from an EMBL/GenBank/DDBJ whole genome shotgun (WGS) entry which is preliminary data.</text>
</comment>
<evidence type="ECO:0000313" key="2">
    <source>
        <dbReference type="EMBL" id="KAJ1528475.1"/>
    </source>
</evidence>
<evidence type="ECO:0000256" key="1">
    <source>
        <dbReference type="SAM" id="MobiDB-lite"/>
    </source>
</evidence>
<feature type="compositionally biased region" description="Basic residues" evidence="1">
    <location>
        <begin position="27"/>
        <end position="40"/>
    </location>
</feature>
<keyword evidence="3" id="KW-1185">Reference proteome</keyword>
<feature type="region of interest" description="Disordered" evidence="1">
    <location>
        <begin position="1"/>
        <end position="50"/>
    </location>
</feature>
<proteinExistence type="predicted"/>
<dbReference type="EMBL" id="JAPTSV010000004">
    <property type="protein sequence ID" value="KAJ1528475.1"/>
    <property type="molecule type" value="Genomic_DNA"/>
</dbReference>
<feature type="compositionally biased region" description="Basic and acidic residues" evidence="1">
    <location>
        <begin position="1"/>
        <end position="16"/>
    </location>
</feature>
<reference evidence="2" key="1">
    <citation type="submission" date="2022-12" db="EMBL/GenBank/DDBJ databases">
        <title>Chromosome-level genome assembly of the bean flower thrips Megalurothrips usitatus.</title>
        <authorList>
            <person name="Ma L."/>
            <person name="Liu Q."/>
            <person name="Li H."/>
            <person name="Cai W."/>
        </authorList>
    </citation>
    <scope>NUCLEOTIDE SEQUENCE</scope>
    <source>
        <strain evidence="2">Cailab_2022a</strain>
    </source>
</reference>
<sequence>MPVPDYDVRLHREPRAELAPGPAHVQRLGRGRRRGRRGHERPRGGVLLHGGGAGPAHVVAAHALAPGHGEAAARGPRVPEAAGQRGRDEGSVRAEQQPRRQLGGLERPGVERRLQLEQLVVREQQLLAGLGQRLGRLPGPAHQHSRRPAAALVHLGLGGHLPRQHKDVTAKAPEAVPAVRQLPLPARALGVGARHGLQGARLADPEGPRRHQEVPEGVRHGAPGAVVHAVQVEEGVHALRRLGGVGITVVPRRHPRRQNVVRVLLDGTPAPGTHVDVVTAGPRHRGPHRWCCRPRGRGACRLRAEALRWCCRGRHGGPGLGRRPPRRPRPAPPRHLSHQDDEDHEAQLTASTVSRGRLPGLHLRKGNERDEIVMGNVSAFDFLIKNIGQAPRRASTRPVSPAKSHVKTFCVHTRNGLAVRFYKQCRKHRFVYDCF</sequence>
<protein>
    <submittedName>
        <fullName evidence="2">Uncharacterized protein</fullName>
    </submittedName>
</protein>
<organism evidence="2 3">
    <name type="scientific">Megalurothrips usitatus</name>
    <name type="common">bean blossom thrips</name>
    <dbReference type="NCBI Taxonomy" id="439358"/>
    <lineage>
        <taxon>Eukaryota</taxon>
        <taxon>Metazoa</taxon>
        <taxon>Ecdysozoa</taxon>
        <taxon>Arthropoda</taxon>
        <taxon>Hexapoda</taxon>
        <taxon>Insecta</taxon>
        <taxon>Pterygota</taxon>
        <taxon>Neoptera</taxon>
        <taxon>Paraneoptera</taxon>
        <taxon>Thysanoptera</taxon>
        <taxon>Terebrantia</taxon>
        <taxon>Thripoidea</taxon>
        <taxon>Thripidae</taxon>
        <taxon>Megalurothrips</taxon>
    </lineage>
</organism>
<feature type="compositionally biased region" description="Basic and acidic residues" evidence="1">
    <location>
        <begin position="85"/>
        <end position="98"/>
    </location>
</feature>
<dbReference type="AlphaFoldDB" id="A0AAV7XSU0"/>
<feature type="region of interest" description="Disordered" evidence="1">
    <location>
        <begin position="67"/>
        <end position="107"/>
    </location>
</feature>
<feature type="region of interest" description="Disordered" evidence="1">
    <location>
        <begin position="314"/>
        <end position="346"/>
    </location>
</feature>